<dbReference type="AlphaFoldDB" id="A0A2G5IAX5"/>
<organism evidence="5 7">
    <name type="scientific">Cercospora beticola</name>
    <name type="common">Sugarbeet leaf spot fungus</name>
    <dbReference type="NCBI Taxonomy" id="122368"/>
    <lineage>
        <taxon>Eukaryota</taxon>
        <taxon>Fungi</taxon>
        <taxon>Dikarya</taxon>
        <taxon>Ascomycota</taxon>
        <taxon>Pezizomycotina</taxon>
        <taxon>Dothideomycetes</taxon>
        <taxon>Dothideomycetidae</taxon>
        <taxon>Mycosphaerellales</taxon>
        <taxon>Mycosphaerellaceae</taxon>
        <taxon>Cercospora</taxon>
    </lineage>
</organism>
<keyword evidence="1" id="KW-0521">NADP</keyword>
<sequence length="382" mass="43030">MSKNHPALSRYRQLAPTASVRVSPLCLGAMTFGDKQQERYGKIDKKTAFDILDHFYNNGGNFVDTANTYQAGQSEEWVGEWMASRQNRDEIVLATKYTSAYAPAQQNIIKANTGGNGAKSMKLSLERSLQRLQTSYIDLFYVHWWDYTVSIPELMHALNDLVVAGKVLYLGISDCPAWIVSKANQYARDYGLRQFAVYQGMWNAAMRDFEREIIPMCQDEGMGLCPYGVLNQGRFQTKEGFRQREQNNEGRNFIQTSDLDRKVSAHLESLGEKKGVPLLSIALAYCQQKAPYVFPLIGARKVEHLQGSIDALSVHLSEEELAEVDEAYHFDPGFPHTFLSGTLFDGSKPRAAKSAGDVWLTKTLGDFDWVEPAKPIGRKEQD</sequence>
<dbReference type="PANTHER" id="PTHR43364">
    <property type="entry name" value="NADH-SPECIFIC METHYLGLYOXAL REDUCTASE-RELATED"/>
    <property type="match status" value="1"/>
</dbReference>
<dbReference type="Proteomes" id="UP000230605">
    <property type="component" value="Chromosome 1"/>
</dbReference>
<dbReference type="Gene3D" id="3.20.20.100">
    <property type="entry name" value="NADP-dependent oxidoreductase domain"/>
    <property type="match status" value="1"/>
</dbReference>
<name>A0A2G5IAX5_CERBT</name>
<protein>
    <submittedName>
        <fullName evidence="5">Norsolorinic acid reductase B</fullName>
    </submittedName>
</protein>
<evidence type="ECO:0000256" key="2">
    <source>
        <dbReference type="ARBA" id="ARBA00023002"/>
    </source>
</evidence>
<comment type="similarity">
    <text evidence="3">Belongs to the aldo/keto reductase family. Aldo/keto reductase 2 subfamily.</text>
</comment>
<reference evidence="5 7" key="1">
    <citation type="submission" date="2015-10" db="EMBL/GenBank/DDBJ databases">
        <title>The cercosporin biosynthetic gene cluster was horizontally transferred to several fungal lineages and shown to be expanded in Cercospora beticola based on microsynteny with recipient genomes.</title>
        <authorList>
            <person name="De Jonge R."/>
            <person name="Ebert M.K."/>
            <person name="Suttle J.C."/>
            <person name="Jurick Ii W.M."/>
            <person name="Secor G.A."/>
            <person name="Thomma B.P."/>
            <person name="Van De Peer Y."/>
            <person name="Bolton M.D."/>
        </authorList>
    </citation>
    <scope>NUCLEOTIDE SEQUENCE [LARGE SCALE GENOMIC DNA]</scope>
    <source>
        <strain evidence="5 7">09-40</strain>
    </source>
</reference>
<dbReference type="InterPro" id="IPR050523">
    <property type="entry name" value="AKR_Detox_Biosynth"/>
</dbReference>
<feature type="domain" description="NADP-dependent oxidoreductase" evidence="4">
    <location>
        <begin position="24"/>
        <end position="328"/>
    </location>
</feature>
<accession>A0A2G5IAX5</accession>
<dbReference type="EMBL" id="LKMD01000100">
    <property type="protein sequence ID" value="PIB01945.1"/>
    <property type="molecule type" value="Genomic_DNA"/>
</dbReference>
<dbReference type="InterPro" id="IPR036812">
    <property type="entry name" value="NAD(P)_OxRdtase_dom_sf"/>
</dbReference>
<evidence type="ECO:0000313" key="7">
    <source>
        <dbReference type="Proteomes" id="UP000230605"/>
    </source>
</evidence>
<evidence type="ECO:0000256" key="1">
    <source>
        <dbReference type="ARBA" id="ARBA00022857"/>
    </source>
</evidence>
<dbReference type="InterPro" id="IPR023210">
    <property type="entry name" value="NADP_OxRdtase_dom"/>
</dbReference>
<keyword evidence="2" id="KW-0560">Oxidoreductase</keyword>
<proteinExistence type="inferred from homology"/>
<dbReference type="PANTHER" id="PTHR43364:SF7">
    <property type="entry name" value="NADP-DEPENDENT OXIDOREDUCTASE DOMAIN-CONTAINING PROTEIN-RELATED"/>
    <property type="match status" value="1"/>
</dbReference>
<evidence type="ECO:0000313" key="5">
    <source>
        <dbReference type="EMBL" id="PIB01945.1"/>
    </source>
</evidence>
<dbReference type="SUPFAM" id="SSF51430">
    <property type="entry name" value="NAD(P)-linked oxidoreductase"/>
    <property type="match status" value="1"/>
</dbReference>
<dbReference type="GO" id="GO:0016491">
    <property type="term" value="F:oxidoreductase activity"/>
    <property type="evidence" value="ECO:0007669"/>
    <property type="project" value="UniProtKB-KW"/>
</dbReference>
<dbReference type="Pfam" id="PF00248">
    <property type="entry name" value="Aldo_ket_red"/>
    <property type="match status" value="1"/>
</dbReference>
<evidence type="ECO:0000256" key="3">
    <source>
        <dbReference type="ARBA" id="ARBA00038157"/>
    </source>
</evidence>
<gene>
    <name evidence="5" type="ORF">CB0940_01032</name>
    <name evidence="6" type="ORF">RHO25_001063</name>
</gene>
<keyword evidence="8" id="KW-1185">Reference proteome</keyword>
<dbReference type="OrthoDB" id="48988at2759"/>
<evidence type="ECO:0000313" key="8">
    <source>
        <dbReference type="Proteomes" id="UP001302367"/>
    </source>
</evidence>
<dbReference type="EMBL" id="CP134184">
    <property type="protein sequence ID" value="WPA96456.1"/>
    <property type="molecule type" value="Genomic_DNA"/>
</dbReference>
<dbReference type="Proteomes" id="UP001302367">
    <property type="component" value="Chromosome 1"/>
</dbReference>
<evidence type="ECO:0000313" key="6">
    <source>
        <dbReference type="EMBL" id="WPA96456.1"/>
    </source>
</evidence>
<reference evidence="6 8" key="2">
    <citation type="submission" date="2023-09" db="EMBL/GenBank/DDBJ databases">
        <title>Complete-Gapless Cercospora beticola genome.</title>
        <authorList>
            <person name="Wyatt N.A."/>
            <person name="Spanner R.E."/>
            <person name="Bolton M.D."/>
        </authorList>
    </citation>
    <scope>NUCLEOTIDE SEQUENCE [LARGE SCALE GENOMIC DNA]</scope>
    <source>
        <strain evidence="6">Cb09-40</strain>
    </source>
</reference>
<evidence type="ECO:0000259" key="4">
    <source>
        <dbReference type="Pfam" id="PF00248"/>
    </source>
</evidence>